<keyword evidence="3" id="KW-1185">Reference proteome</keyword>
<dbReference type="Gene3D" id="3.10.180.10">
    <property type="entry name" value="2,3-Dihydroxybiphenyl 1,2-Dioxygenase, domain 1"/>
    <property type="match status" value="1"/>
</dbReference>
<name>A0ABY5E6I1_9BACT</name>
<reference evidence="2" key="1">
    <citation type="submission" date="2022-07" db="EMBL/GenBank/DDBJ databases">
        <title>Arcobacter roscoffensis sp. nov., a marine bacterium isolated from coastal seawater collected from Roscoff, France.</title>
        <authorList>
            <person name="Pascual J."/>
            <person name="Lepeaux C."/>
            <person name="Methner A."/>
            <person name="Overmann J."/>
        </authorList>
    </citation>
    <scope>NUCLEOTIDE SEQUENCE</scope>
    <source>
        <strain evidence="2">ARW1-2F2</strain>
    </source>
</reference>
<organism evidence="2 3">
    <name type="scientific">Arcobacter roscoffensis</name>
    <dbReference type="NCBI Taxonomy" id="2961520"/>
    <lineage>
        <taxon>Bacteria</taxon>
        <taxon>Pseudomonadati</taxon>
        <taxon>Campylobacterota</taxon>
        <taxon>Epsilonproteobacteria</taxon>
        <taxon>Campylobacterales</taxon>
        <taxon>Arcobacteraceae</taxon>
        <taxon>Arcobacter</taxon>
    </lineage>
</organism>
<dbReference type="PANTHER" id="PTHR46142:SF3">
    <property type="entry name" value="F18B13.24 PROTEIN"/>
    <property type="match status" value="1"/>
</dbReference>
<dbReference type="SUPFAM" id="SSF54593">
    <property type="entry name" value="Glyoxalase/Bleomycin resistance protein/Dihydroxybiphenyl dioxygenase"/>
    <property type="match status" value="1"/>
</dbReference>
<dbReference type="RefSeq" id="WP_254576503.1">
    <property type="nucleotide sequence ID" value="NZ_CP100595.1"/>
</dbReference>
<protein>
    <recommendedName>
        <fullName evidence="1">VOC domain-containing protein</fullName>
    </recommendedName>
</protein>
<feature type="domain" description="VOC" evidence="1">
    <location>
        <begin position="4"/>
        <end position="134"/>
    </location>
</feature>
<accession>A0ABY5E6I1</accession>
<evidence type="ECO:0000313" key="2">
    <source>
        <dbReference type="EMBL" id="UTJ06323.1"/>
    </source>
</evidence>
<evidence type="ECO:0000313" key="3">
    <source>
        <dbReference type="Proteomes" id="UP001060012"/>
    </source>
</evidence>
<dbReference type="PANTHER" id="PTHR46142">
    <property type="match status" value="1"/>
</dbReference>
<dbReference type="InterPro" id="IPR029068">
    <property type="entry name" value="Glyas_Bleomycin-R_OHBP_Dase"/>
</dbReference>
<dbReference type="EMBL" id="CP100595">
    <property type="protein sequence ID" value="UTJ06323.1"/>
    <property type="molecule type" value="Genomic_DNA"/>
</dbReference>
<dbReference type="PROSITE" id="PS51819">
    <property type="entry name" value="VOC"/>
    <property type="match status" value="1"/>
</dbReference>
<dbReference type="Proteomes" id="UP001060012">
    <property type="component" value="Chromosome"/>
</dbReference>
<gene>
    <name evidence="2" type="ORF">NJU99_13890</name>
</gene>
<dbReference type="InterPro" id="IPR037523">
    <property type="entry name" value="VOC_core"/>
</dbReference>
<sequence length="142" mass="16577">MKITFDHISLRAKDLEGMKEFITQLLGLKVGYRPKFPFPGYWLYSEGVDDALIHMFGEDASFYKKGLINEDFNKESDGKNIVNHVCFYSDNYEEVMDRIEKMNLDYSINTVPNLPIKQIFIKAPENLIIEIQSIPEEDMIEE</sequence>
<evidence type="ECO:0000259" key="1">
    <source>
        <dbReference type="PROSITE" id="PS51819"/>
    </source>
</evidence>
<proteinExistence type="predicted"/>